<comment type="caution">
    <text evidence="4">The sequence shown here is derived from an EMBL/GenBank/DDBJ whole genome shotgun (WGS) entry which is preliminary data.</text>
</comment>
<dbReference type="InterPro" id="IPR015813">
    <property type="entry name" value="Pyrv/PenolPyrv_kinase-like_dom"/>
</dbReference>
<feature type="non-terminal residue" evidence="4">
    <location>
        <position position="1"/>
    </location>
</feature>
<organism evidence="4 5">
    <name type="scientific">Entotheonella factor</name>
    <dbReference type="NCBI Taxonomy" id="1429438"/>
    <lineage>
        <taxon>Bacteria</taxon>
        <taxon>Pseudomonadati</taxon>
        <taxon>Nitrospinota/Tectimicrobiota group</taxon>
        <taxon>Candidatus Tectimicrobiota</taxon>
        <taxon>Candidatus Entotheonellia</taxon>
        <taxon>Candidatus Entotheonellales</taxon>
        <taxon>Candidatus Entotheonellaceae</taxon>
        <taxon>Candidatus Entotheonella</taxon>
    </lineage>
</organism>
<reference evidence="4 5" key="1">
    <citation type="journal article" date="2014" name="Nature">
        <title>An environmental bacterial taxon with a large and distinct metabolic repertoire.</title>
        <authorList>
            <person name="Wilson M.C."/>
            <person name="Mori T."/>
            <person name="Ruckert C."/>
            <person name="Uria A.R."/>
            <person name="Helf M.J."/>
            <person name="Takada K."/>
            <person name="Gernert C."/>
            <person name="Steffens U.A."/>
            <person name="Heycke N."/>
            <person name="Schmitt S."/>
            <person name="Rinke C."/>
            <person name="Helfrich E.J."/>
            <person name="Brachmann A.O."/>
            <person name="Gurgui C."/>
            <person name="Wakimoto T."/>
            <person name="Kracht M."/>
            <person name="Crusemann M."/>
            <person name="Hentschel U."/>
            <person name="Abe I."/>
            <person name="Matsunaga S."/>
            <person name="Kalinowski J."/>
            <person name="Takeyama H."/>
            <person name="Piel J."/>
        </authorList>
    </citation>
    <scope>NUCLEOTIDE SEQUENCE [LARGE SCALE GENOMIC DNA]</scope>
    <source>
        <strain evidence="5">TSY1</strain>
    </source>
</reference>
<comment type="function">
    <text evidence="1">Forms oxaloacetate, a four-carbon dicarboxylic acid source for the tricarboxylic acid cycle.</text>
</comment>
<evidence type="ECO:0000313" key="4">
    <source>
        <dbReference type="EMBL" id="ETW99402.1"/>
    </source>
</evidence>
<sequence>PLHEELSMTTATAELRAEVGDVREPYRAMMERIHTRLLATQRYLETRLAGRDPSDDPIYTQAEELAAPLRLCYRALAETGNDHLADGNLLDTLRRLACFGLTLVRLDLRQESSRHTAALDAVTRYLGMGAYLEWDEFKRQAFLLREIENKRPLIPSDIPVEPTVRDVLDTFEMMARQAPSAMGAYIISMAQSASDVLAVELLQKQAGVSPPLRVVPLFETVDDLRRSADVMKQLFDLDWYRNHIGGEQEVMIGYSDSTKDAGHLAAAWELYQAQERLVALCCDYGIHLTLFHGRGGTVGRGGGPTALAIQSQPPGAIQGRLRVTEQGEMIQVQFGLPEIAARTLEVYTTATLRATLQPPSTPLPSWRAVMDQLADVSMTAYRSRVRGQADFVTYFQSATPVDALGHLHIGSRPARRQPGIDLTSLRAIPWVFGWTQMRLLLPAWLGVGQALNTAFETTPKELLREMYRTWPMFHATFDLIEMVLAKAEPDIAAHYDRSLVSESLQEIGCELRRELDQTGDAVLQITGHPTLLDNNPVLRRSIDVRNPYVDPLNLIQVELLRRLRLNSSDERIRDALLITVNGIAAGMRNTG</sequence>
<dbReference type="Proteomes" id="UP000019141">
    <property type="component" value="Unassembled WGS sequence"/>
</dbReference>
<dbReference type="InterPro" id="IPR033129">
    <property type="entry name" value="PEPCASE_His_AS"/>
</dbReference>
<dbReference type="PROSITE" id="PS00393">
    <property type="entry name" value="PEPCASE_2"/>
    <property type="match status" value="1"/>
</dbReference>
<dbReference type="GO" id="GO:0008964">
    <property type="term" value="F:phosphoenolpyruvate carboxylase activity"/>
    <property type="evidence" value="ECO:0007669"/>
    <property type="project" value="InterPro"/>
</dbReference>
<evidence type="ECO:0000313" key="5">
    <source>
        <dbReference type="Proteomes" id="UP000019141"/>
    </source>
</evidence>
<protein>
    <recommendedName>
        <fullName evidence="2">Phosphoenolpyruvate carboxylase</fullName>
    </recommendedName>
</protein>
<dbReference type="EMBL" id="AZHW01000451">
    <property type="protein sequence ID" value="ETW99402.1"/>
    <property type="molecule type" value="Genomic_DNA"/>
</dbReference>
<dbReference type="Gene3D" id="1.20.1440.90">
    <property type="entry name" value="Phosphoenolpyruvate/pyruvate domain"/>
    <property type="match status" value="1"/>
</dbReference>
<dbReference type="AlphaFoldDB" id="W4LN51"/>
<gene>
    <name evidence="4" type="ORF">ETSY1_15215</name>
</gene>
<proteinExistence type="predicted"/>
<dbReference type="PATRIC" id="fig|1429438.4.peg.3017"/>
<evidence type="ECO:0000256" key="1">
    <source>
        <dbReference type="ARBA" id="ARBA00003670"/>
    </source>
</evidence>
<dbReference type="PANTHER" id="PTHR30523:SF6">
    <property type="entry name" value="PHOSPHOENOLPYRUVATE CARBOXYLASE"/>
    <property type="match status" value="1"/>
</dbReference>
<name>W4LN51_ENTF1</name>
<evidence type="ECO:0000256" key="2">
    <source>
        <dbReference type="ARBA" id="ARBA00022419"/>
    </source>
</evidence>
<dbReference type="SUPFAM" id="SSF51621">
    <property type="entry name" value="Phosphoenolpyruvate/pyruvate domain"/>
    <property type="match status" value="1"/>
</dbReference>
<dbReference type="GO" id="GO:0015977">
    <property type="term" value="P:carbon fixation"/>
    <property type="evidence" value="ECO:0007669"/>
    <property type="project" value="InterPro"/>
</dbReference>
<evidence type="ECO:0000256" key="3">
    <source>
        <dbReference type="PROSITE-ProRule" id="PRU10112"/>
    </source>
</evidence>
<dbReference type="InterPro" id="IPR021135">
    <property type="entry name" value="PEP_COase"/>
</dbReference>
<feature type="active site" evidence="3">
    <location>
        <position position="259"/>
    </location>
</feature>
<dbReference type="Pfam" id="PF00311">
    <property type="entry name" value="PEPcase"/>
    <property type="match status" value="1"/>
</dbReference>
<dbReference type="GO" id="GO:0005829">
    <property type="term" value="C:cytosol"/>
    <property type="evidence" value="ECO:0007669"/>
    <property type="project" value="TreeGrafter"/>
</dbReference>
<dbReference type="HOGENOM" id="CLU_461219_0_0_7"/>
<keyword evidence="5" id="KW-1185">Reference proteome</keyword>
<dbReference type="PANTHER" id="PTHR30523">
    <property type="entry name" value="PHOSPHOENOLPYRUVATE CARBOXYLASE"/>
    <property type="match status" value="1"/>
</dbReference>
<accession>W4LN51</accession>
<dbReference type="PRINTS" id="PR00150">
    <property type="entry name" value="PEPCARBXLASE"/>
</dbReference>
<dbReference type="GO" id="GO:0006099">
    <property type="term" value="P:tricarboxylic acid cycle"/>
    <property type="evidence" value="ECO:0007669"/>
    <property type="project" value="InterPro"/>
</dbReference>